<evidence type="ECO:0000256" key="1">
    <source>
        <dbReference type="SAM" id="MobiDB-lite"/>
    </source>
</evidence>
<proteinExistence type="predicted"/>
<organism evidence="2 3">
    <name type="scientific">Cochliobolus sativus</name>
    <name type="common">Common root rot and spot blotch fungus</name>
    <name type="synonym">Bipolaris sorokiniana</name>
    <dbReference type="NCBI Taxonomy" id="45130"/>
    <lineage>
        <taxon>Eukaryota</taxon>
        <taxon>Fungi</taxon>
        <taxon>Dikarya</taxon>
        <taxon>Ascomycota</taxon>
        <taxon>Pezizomycotina</taxon>
        <taxon>Dothideomycetes</taxon>
        <taxon>Pleosporomycetidae</taxon>
        <taxon>Pleosporales</taxon>
        <taxon>Pleosporineae</taxon>
        <taxon>Pleosporaceae</taxon>
        <taxon>Bipolaris</taxon>
    </lineage>
</organism>
<name>A0A8H6DX59_COCSA</name>
<protein>
    <submittedName>
        <fullName evidence="2">Uncharacterized protein</fullName>
    </submittedName>
</protein>
<feature type="region of interest" description="Disordered" evidence="1">
    <location>
        <begin position="27"/>
        <end position="56"/>
    </location>
</feature>
<evidence type="ECO:0000313" key="2">
    <source>
        <dbReference type="EMBL" id="KAF5849795.1"/>
    </source>
</evidence>
<comment type="caution">
    <text evidence="2">The sequence shown here is derived from an EMBL/GenBank/DDBJ whole genome shotgun (WGS) entry which is preliminary data.</text>
</comment>
<reference evidence="2" key="1">
    <citation type="submission" date="2019-11" db="EMBL/GenBank/DDBJ databases">
        <title>Bipolaris sorokiniana Genome sequencing.</title>
        <authorList>
            <person name="Wang H."/>
        </authorList>
    </citation>
    <scope>NUCLEOTIDE SEQUENCE</scope>
</reference>
<dbReference type="EMBL" id="WNKQ01000008">
    <property type="protein sequence ID" value="KAF5849795.1"/>
    <property type="molecule type" value="Genomic_DNA"/>
</dbReference>
<evidence type="ECO:0000313" key="3">
    <source>
        <dbReference type="Proteomes" id="UP000624244"/>
    </source>
</evidence>
<dbReference type="AlphaFoldDB" id="A0A8H6DX59"/>
<accession>A0A8H6DX59</accession>
<dbReference type="Proteomes" id="UP000624244">
    <property type="component" value="Unassembled WGS sequence"/>
</dbReference>
<gene>
    <name evidence="2" type="ORF">GGP41_005278</name>
</gene>
<sequence length="71" mass="7913">MSRQSNIGNHRKNLPLLDSLEKIWPRGTTGAKMLPSMATPRERGTTSRRRRSAVSAEVAFPERIPAWTAAP</sequence>